<keyword evidence="5 7" id="KW-0472">Membrane</keyword>
<evidence type="ECO:0000256" key="6">
    <source>
        <dbReference type="SAM" id="MobiDB-lite"/>
    </source>
</evidence>
<comment type="subcellular location">
    <subcellularLocation>
        <location evidence="1">Membrane</location>
        <topology evidence="1">Multi-pass membrane protein</topology>
    </subcellularLocation>
</comment>
<evidence type="ECO:0000256" key="4">
    <source>
        <dbReference type="ARBA" id="ARBA00022989"/>
    </source>
</evidence>
<protein>
    <recommendedName>
        <fullName evidence="8">Amino acid transporter transmembrane domain-containing protein</fullName>
    </recommendedName>
</protein>
<organism evidence="9 10">
    <name type="scientific">Moesziomyces aphidis</name>
    <name type="common">Pseudozyma aphidis</name>
    <dbReference type="NCBI Taxonomy" id="84754"/>
    <lineage>
        <taxon>Eukaryota</taxon>
        <taxon>Fungi</taxon>
        <taxon>Dikarya</taxon>
        <taxon>Basidiomycota</taxon>
        <taxon>Ustilaginomycotina</taxon>
        <taxon>Ustilaginomycetes</taxon>
        <taxon>Ustilaginales</taxon>
        <taxon>Ustilaginaceae</taxon>
        <taxon>Moesziomyces</taxon>
    </lineage>
</organism>
<dbReference type="Proteomes" id="UP000019462">
    <property type="component" value="Unassembled WGS sequence"/>
</dbReference>
<dbReference type="InterPro" id="IPR013057">
    <property type="entry name" value="AA_transpt_TM"/>
</dbReference>
<dbReference type="AlphaFoldDB" id="W3VM31"/>
<evidence type="ECO:0000256" key="3">
    <source>
        <dbReference type="ARBA" id="ARBA00022692"/>
    </source>
</evidence>
<evidence type="ECO:0000259" key="8">
    <source>
        <dbReference type="Pfam" id="PF01490"/>
    </source>
</evidence>
<dbReference type="Pfam" id="PF01490">
    <property type="entry name" value="Aa_trans"/>
    <property type="match status" value="1"/>
</dbReference>
<feature type="transmembrane region" description="Helical" evidence="7">
    <location>
        <begin position="184"/>
        <end position="206"/>
    </location>
</feature>
<feature type="transmembrane region" description="Helical" evidence="7">
    <location>
        <begin position="221"/>
        <end position="243"/>
    </location>
</feature>
<feature type="transmembrane region" description="Helical" evidence="7">
    <location>
        <begin position="355"/>
        <end position="376"/>
    </location>
</feature>
<feature type="transmembrane region" description="Helical" evidence="7">
    <location>
        <begin position="473"/>
        <end position="490"/>
    </location>
</feature>
<feature type="transmembrane region" description="Helical" evidence="7">
    <location>
        <begin position="322"/>
        <end position="343"/>
    </location>
</feature>
<reference evidence="9 10" key="1">
    <citation type="journal article" date="2014" name="Genome Announc.">
        <title>Genome sequence of the basidiomycetous fungus Pseudozyma aphidis DSM70725, an efficient producer of biosurfactant mannosylerythritol lipids.</title>
        <authorList>
            <person name="Lorenz S."/>
            <person name="Guenther M."/>
            <person name="Grumaz C."/>
            <person name="Rupp S."/>
            <person name="Zibek S."/>
            <person name="Sohn K."/>
        </authorList>
    </citation>
    <scope>NUCLEOTIDE SEQUENCE [LARGE SCALE GENOMIC DNA]</scope>
    <source>
        <strain evidence="10">ATCC 32657 / CBS 517.83 / DSM 70725 / JCM 10318 / NBRC 10182 / NRRL Y-7954 / St-0401</strain>
    </source>
</reference>
<evidence type="ECO:0000256" key="2">
    <source>
        <dbReference type="ARBA" id="ARBA00008066"/>
    </source>
</evidence>
<feature type="compositionally biased region" description="Polar residues" evidence="6">
    <location>
        <begin position="1"/>
        <end position="22"/>
    </location>
</feature>
<evidence type="ECO:0000256" key="1">
    <source>
        <dbReference type="ARBA" id="ARBA00004141"/>
    </source>
</evidence>
<comment type="similarity">
    <text evidence="2">Belongs to the amino acid/polyamine transporter 2 family.</text>
</comment>
<proteinExistence type="inferred from homology"/>
<dbReference type="GO" id="GO:0015179">
    <property type="term" value="F:L-amino acid transmembrane transporter activity"/>
    <property type="evidence" value="ECO:0007669"/>
    <property type="project" value="TreeGrafter"/>
</dbReference>
<dbReference type="PANTHER" id="PTHR22950:SF479">
    <property type="entry name" value="AMINO ACID TRANSPORTER (EUROFUNG)-RELATED"/>
    <property type="match status" value="1"/>
</dbReference>
<dbReference type="OrthoDB" id="40134at2759"/>
<accession>W3VM31</accession>
<sequence>MASSNLETPAGLSNDSITTTSAVARDTNRSTSPSPERKSETSSRPVGSSFLFPSGERAKSWQDSYLFELLGERGAQMYETSEKGQNVQVSDIEEVTKVQQAQQNAHDHGAIPKTLGWKGAFFNQVAYAIALGILSIPLVAVSLGVVPFVLLTFLFAYICWYTGDQYWKLKMRFPGVQNLQDAGFLMFGPWGARFLGAAQFIFSVFLQGNHVLLGAQAFHVLGWHSCAIALAAVFAVISFLFTLPRSYKLFSISAFVSFSSIVVVLFSISAFVSFSSIVVVVIFAMIASGVTGPQNAPVGAPPIKVVAFGPAPGIKVDFLTGFLYVLNLFVSFGAIPSYLPIISEMRKPTDFRKSLFVLVGVQLVLYLIVGGVIYNNLGQYTTSPSLNSLSYTMSRIAYGLALPTILIAGCESGQVANKHLYIIVFRSRPQHIHNSTKLGWIVWTLINALTWVLAFILAELIPFFSSFLGLEAALFWSLFTGLSAVMWLYLNQGRWVESWRKIVGLIVAVLVIAISAVICVAGVWASAISIRDSYNTGSVGSPFSCNSVS</sequence>
<feature type="domain" description="Amino acid transporter transmembrane" evidence="8">
    <location>
        <begin position="114"/>
        <end position="526"/>
    </location>
</feature>
<evidence type="ECO:0000256" key="7">
    <source>
        <dbReference type="SAM" id="Phobius"/>
    </source>
</evidence>
<feature type="transmembrane region" description="Helical" evidence="7">
    <location>
        <begin position="255"/>
        <end position="287"/>
    </location>
</feature>
<keyword evidence="10" id="KW-1185">Reference proteome</keyword>
<comment type="caution">
    <text evidence="9">The sequence shown here is derived from an EMBL/GenBank/DDBJ whole genome shotgun (WGS) entry which is preliminary data.</text>
</comment>
<name>W3VM31_MOEAP</name>
<feature type="transmembrane region" description="Helical" evidence="7">
    <location>
        <begin position="145"/>
        <end position="163"/>
    </location>
</feature>
<feature type="transmembrane region" description="Helical" evidence="7">
    <location>
        <begin position="438"/>
        <end position="461"/>
    </location>
</feature>
<dbReference type="EMBL" id="AWNI01000010">
    <property type="protein sequence ID" value="ETS62624.1"/>
    <property type="molecule type" value="Genomic_DNA"/>
</dbReference>
<gene>
    <name evidence="9" type="ORF">PaG_03265</name>
</gene>
<evidence type="ECO:0000256" key="5">
    <source>
        <dbReference type="ARBA" id="ARBA00023136"/>
    </source>
</evidence>
<keyword evidence="3 7" id="KW-0812">Transmembrane</keyword>
<feature type="transmembrane region" description="Helical" evidence="7">
    <location>
        <begin position="502"/>
        <end position="525"/>
    </location>
</feature>
<evidence type="ECO:0000313" key="9">
    <source>
        <dbReference type="EMBL" id="ETS62624.1"/>
    </source>
</evidence>
<dbReference type="GO" id="GO:0016020">
    <property type="term" value="C:membrane"/>
    <property type="evidence" value="ECO:0007669"/>
    <property type="project" value="UniProtKB-SubCell"/>
</dbReference>
<keyword evidence="4 7" id="KW-1133">Transmembrane helix</keyword>
<feature type="transmembrane region" description="Helical" evidence="7">
    <location>
        <begin position="396"/>
        <end position="417"/>
    </location>
</feature>
<feature type="transmembrane region" description="Helical" evidence="7">
    <location>
        <begin position="120"/>
        <end position="139"/>
    </location>
</feature>
<feature type="region of interest" description="Disordered" evidence="6">
    <location>
        <begin position="1"/>
        <end position="51"/>
    </location>
</feature>
<evidence type="ECO:0000313" key="10">
    <source>
        <dbReference type="Proteomes" id="UP000019462"/>
    </source>
</evidence>
<dbReference type="HOGENOM" id="CLU_027816_4_2_1"/>
<dbReference type="PANTHER" id="PTHR22950">
    <property type="entry name" value="AMINO ACID TRANSPORTER"/>
    <property type="match status" value="1"/>
</dbReference>